<accession>A0A0V1BGY4</accession>
<proteinExistence type="predicted"/>
<keyword evidence="2" id="KW-1185">Reference proteome</keyword>
<gene>
    <name evidence="1" type="ORF">T01_9725</name>
</gene>
<name>A0A0V1BGY4_TRISP</name>
<dbReference type="InParanoid" id="A0A0V1BGY4"/>
<dbReference type="Proteomes" id="UP000054776">
    <property type="component" value="Unassembled WGS sequence"/>
</dbReference>
<comment type="caution">
    <text evidence="1">The sequence shown here is derived from an EMBL/GenBank/DDBJ whole genome shotgun (WGS) entry which is preliminary data.</text>
</comment>
<protein>
    <submittedName>
        <fullName evidence="1">Uncharacterized protein</fullName>
    </submittedName>
</protein>
<reference evidence="1 2" key="1">
    <citation type="submission" date="2015-01" db="EMBL/GenBank/DDBJ databases">
        <title>Evolution of Trichinella species and genotypes.</title>
        <authorList>
            <person name="Korhonen P.K."/>
            <person name="Edoardo P."/>
            <person name="Giuseppe L.R."/>
            <person name="Gasser R.B."/>
        </authorList>
    </citation>
    <scope>NUCLEOTIDE SEQUENCE [LARGE SCALE GENOMIC DNA]</scope>
    <source>
        <strain evidence="1">ISS3</strain>
    </source>
</reference>
<evidence type="ECO:0000313" key="2">
    <source>
        <dbReference type="Proteomes" id="UP000054776"/>
    </source>
</evidence>
<sequence>MNESCWLTVERDVQSLSVARGLLSTVAFSEGKIPGHVVVASAESIISCLNSRNCSAKSISLSELHHALSELDVAKGVTIASFYSWV</sequence>
<dbReference type="OrthoDB" id="10414036at2759"/>
<dbReference type="AlphaFoldDB" id="A0A0V1BGY4"/>
<evidence type="ECO:0000313" key="1">
    <source>
        <dbReference type="EMBL" id="KRY36167.1"/>
    </source>
</evidence>
<dbReference type="EMBL" id="JYDH01000045">
    <property type="protein sequence ID" value="KRY36167.1"/>
    <property type="molecule type" value="Genomic_DNA"/>
</dbReference>
<organism evidence="1 2">
    <name type="scientific">Trichinella spiralis</name>
    <name type="common">Trichina worm</name>
    <dbReference type="NCBI Taxonomy" id="6334"/>
    <lineage>
        <taxon>Eukaryota</taxon>
        <taxon>Metazoa</taxon>
        <taxon>Ecdysozoa</taxon>
        <taxon>Nematoda</taxon>
        <taxon>Enoplea</taxon>
        <taxon>Dorylaimia</taxon>
        <taxon>Trichinellida</taxon>
        <taxon>Trichinellidae</taxon>
        <taxon>Trichinella</taxon>
    </lineage>
</organism>